<organism evidence="3 4">
    <name type="scientific">Serendipita indica (strain DSM 11827)</name>
    <name type="common">Root endophyte fungus</name>
    <name type="synonym">Piriformospora indica</name>
    <dbReference type="NCBI Taxonomy" id="1109443"/>
    <lineage>
        <taxon>Eukaryota</taxon>
        <taxon>Fungi</taxon>
        <taxon>Dikarya</taxon>
        <taxon>Basidiomycota</taxon>
        <taxon>Agaricomycotina</taxon>
        <taxon>Agaricomycetes</taxon>
        <taxon>Sebacinales</taxon>
        <taxon>Serendipitaceae</taxon>
        <taxon>Serendipita</taxon>
    </lineage>
</organism>
<protein>
    <recommendedName>
        <fullName evidence="2">C2H2-type domain-containing protein</fullName>
    </recommendedName>
</protein>
<reference evidence="3 4" key="1">
    <citation type="journal article" date="2011" name="PLoS Pathog.">
        <title>Endophytic Life Strategies Decoded by Genome and Transcriptome Analyses of the Mutualistic Root Symbiont Piriformospora indica.</title>
        <authorList>
            <person name="Zuccaro A."/>
            <person name="Lahrmann U."/>
            <person name="Guldener U."/>
            <person name="Langen G."/>
            <person name="Pfiffi S."/>
            <person name="Biedenkopf D."/>
            <person name="Wong P."/>
            <person name="Samans B."/>
            <person name="Grimm C."/>
            <person name="Basiewicz M."/>
            <person name="Murat C."/>
            <person name="Martin F."/>
            <person name="Kogel K.H."/>
        </authorList>
    </citation>
    <scope>NUCLEOTIDE SEQUENCE [LARGE SCALE GENOMIC DNA]</scope>
    <source>
        <strain evidence="3 4">DSM 11827</strain>
    </source>
</reference>
<keyword evidence="1" id="KW-0862">Zinc</keyword>
<sequence length="215" mass="23377">MADELMTTSIYGEEGIAQLFQGPNPSAVDEMADALMGTSICGKEGLAQLSLPSNISSSYTEPFPLPLEFASPQPFPLNGTVGTTPELIQLQKHIQGQAWLHTNEPEPRDEAGNSIFGNFLVYNEVASEYICRFDRCPKVLDRRDRAIGHIRKHFQHRPFICGGSCGVELCGFIVDHISPLTSIVQKQNAAAAGASSSNKIYGVTRAPASVPHFEM</sequence>
<evidence type="ECO:0000259" key="2">
    <source>
        <dbReference type="PROSITE" id="PS50157"/>
    </source>
</evidence>
<dbReference type="AlphaFoldDB" id="G4TYJ5"/>
<evidence type="ECO:0000313" key="3">
    <source>
        <dbReference type="EMBL" id="CCA76388.1"/>
    </source>
</evidence>
<dbReference type="PROSITE" id="PS00028">
    <property type="entry name" value="ZINC_FINGER_C2H2_1"/>
    <property type="match status" value="1"/>
</dbReference>
<dbReference type="InterPro" id="IPR013087">
    <property type="entry name" value="Znf_C2H2_type"/>
</dbReference>
<dbReference type="EMBL" id="CAFZ01000727">
    <property type="protein sequence ID" value="CCA76388.1"/>
    <property type="molecule type" value="Genomic_DNA"/>
</dbReference>
<evidence type="ECO:0000313" key="4">
    <source>
        <dbReference type="Proteomes" id="UP000007148"/>
    </source>
</evidence>
<comment type="caution">
    <text evidence="3">The sequence shown here is derived from an EMBL/GenBank/DDBJ whole genome shotgun (WGS) entry which is preliminary data.</text>
</comment>
<dbReference type="HOGENOM" id="CLU_111667_0_0_1"/>
<dbReference type="InParanoid" id="G4TYJ5"/>
<dbReference type="GO" id="GO:0008270">
    <property type="term" value="F:zinc ion binding"/>
    <property type="evidence" value="ECO:0007669"/>
    <property type="project" value="UniProtKB-KW"/>
</dbReference>
<gene>
    <name evidence="3" type="ORF">PIIN_10381</name>
</gene>
<keyword evidence="1" id="KW-0863">Zinc-finger</keyword>
<evidence type="ECO:0000256" key="1">
    <source>
        <dbReference type="PROSITE-ProRule" id="PRU00042"/>
    </source>
</evidence>
<name>G4TYJ5_SERID</name>
<keyword evidence="4" id="KW-1185">Reference proteome</keyword>
<feature type="domain" description="C2H2-type" evidence="2">
    <location>
        <begin position="129"/>
        <end position="158"/>
    </location>
</feature>
<dbReference type="OrthoDB" id="3267568at2759"/>
<accession>G4TYJ5</accession>
<dbReference type="PROSITE" id="PS50157">
    <property type="entry name" value="ZINC_FINGER_C2H2_2"/>
    <property type="match status" value="1"/>
</dbReference>
<dbReference type="Proteomes" id="UP000007148">
    <property type="component" value="Unassembled WGS sequence"/>
</dbReference>
<keyword evidence="1" id="KW-0479">Metal-binding</keyword>
<proteinExistence type="predicted"/>